<dbReference type="EMBL" id="CM001440">
    <property type="protein sequence ID" value="EHR62976.1"/>
    <property type="molecule type" value="Genomic_DNA"/>
</dbReference>
<reference evidence="1 2" key="1">
    <citation type="submission" date="2011-11" db="EMBL/GenBank/DDBJ databases">
        <title>The Noncontiguous Finished sequence of Saccharomonospora cyanea NA-134.</title>
        <authorList>
            <consortium name="US DOE Joint Genome Institute"/>
            <person name="Lucas S."/>
            <person name="Han J."/>
            <person name="Lapidus A."/>
            <person name="Cheng J.-F."/>
            <person name="Goodwin L."/>
            <person name="Pitluck S."/>
            <person name="Peters L."/>
            <person name="Ovchinnikova G."/>
            <person name="Lu M."/>
            <person name="Detter J.C."/>
            <person name="Han C."/>
            <person name="Tapia R."/>
            <person name="Land M."/>
            <person name="Hauser L."/>
            <person name="Kyrpides N."/>
            <person name="Ivanova N."/>
            <person name="Pagani I."/>
            <person name="Brambilla E.-M."/>
            <person name="Klenk H.-P."/>
            <person name="Woyke T."/>
        </authorList>
    </citation>
    <scope>NUCLEOTIDE SEQUENCE [LARGE SCALE GENOMIC DNA]</scope>
    <source>
        <strain evidence="1 2">NA-134</strain>
    </source>
</reference>
<accession>H5XK21</accession>
<protein>
    <recommendedName>
        <fullName evidence="3">Lipoprotein</fullName>
    </recommendedName>
</protein>
<dbReference type="InterPro" id="IPR032710">
    <property type="entry name" value="NTF2-like_dom_sf"/>
</dbReference>
<dbReference type="Proteomes" id="UP000002791">
    <property type="component" value="Chromosome"/>
</dbReference>
<dbReference type="STRING" id="882082.SaccyDRAFT_4155"/>
<name>H5XK21_9PSEU</name>
<evidence type="ECO:0000313" key="2">
    <source>
        <dbReference type="Proteomes" id="UP000002791"/>
    </source>
</evidence>
<dbReference type="SUPFAM" id="SSF54427">
    <property type="entry name" value="NTF2-like"/>
    <property type="match status" value="1"/>
</dbReference>
<dbReference type="OrthoDB" id="7343511at2"/>
<dbReference type="RefSeq" id="WP_005459013.1">
    <property type="nucleotide sequence ID" value="NZ_CM001440.1"/>
</dbReference>
<evidence type="ECO:0000313" key="1">
    <source>
        <dbReference type="EMBL" id="EHR62976.1"/>
    </source>
</evidence>
<dbReference type="eggNOG" id="ENOG5032Y5N">
    <property type="taxonomic scope" value="Bacteria"/>
</dbReference>
<keyword evidence="2" id="KW-1185">Reference proteome</keyword>
<organism evidence="1 2">
    <name type="scientific">Saccharomonospora cyanea NA-134</name>
    <dbReference type="NCBI Taxonomy" id="882082"/>
    <lineage>
        <taxon>Bacteria</taxon>
        <taxon>Bacillati</taxon>
        <taxon>Actinomycetota</taxon>
        <taxon>Actinomycetes</taxon>
        <taxon>Pseudonocardiales</taxon>
        <taxon>Pseudonocardiaceae</taxon>
        <taxon>Saccharomonospora</taxon>
    </lineage>
</organism>
<evidence type="ECO:0008006" key="3">
    <source>
        <dbReference type="Google" id="ProtNLM"/>
    </source>
</evidence>
<dbReference type="PROSITE" id="PS51257">
    <property type="entry name" value="PROKAR_LIPOPROTEIN"/>
    <property type="match status" value="1"/>
</dbReference>
<proteinExistence type="predicted"/>
<gene>
    <name evidence="1" type="ORF">SaccyDRAFT_4155</name>
</gene>
<dbReference type="HOGENOM" id="CLU_1184365_0_0_11"/>
<sequence>MFSQRGVVTVVAPLVALVLGLSGCSGGSDTPRGEAAQAGGSQSLAADEQAVRDTFERYRAALRKQDGAAVAALVTEGTRGYYDDLARLTATAGPEEIGARGVTERMNVALLRHQLAPEKAAGMDGRALLGFAVRKGLVDKSAAEGLELGEITVTGDTAVASVASPGKRNGPELAPRTFVKEAGGWRVDLLPAIEANDKSLAELAKKHGMTEDAVIFKLVSAATGTPVDASVFARP</sequence>
<dbReference type="AlphaFoldDB" id="H5XK21"/>